<dbReference type="InterPro" id="IPR041963">
    <property type="entry name" value="BsuBI/PstI_C_sf"/>
</dbReference>
<protein>
    <recommendedName>
        <fullName evidence="1">BsuBI/PstI restriction endonuclease domain-containing protein</fullName>
    </recommendedName>
</protein>
<evidence type="ECO:0000259" key="1">
    <source>
        <dbReference type="Pfam" id="PF06616"/>
    </source>
</evidence>
<dbReference type="GO" id="GO:0003677">
    <property type="term" value="F:DNA binding"/>
    <property type="evidence" value="ECO:0007669"/>
    <property type="project" value="InterPro"/>
</dbReference>
<feature type="domain" description="BsuBI/PstI restriction endonuclease" evidence="1">
    <location>
        <begin position="11"/>
        <end position="71"/>
    </location>
</feature>
<gene>
    <name evidence="2" type="ORF">FYJ72_14550</name>
</gene>
<evidence type="ECO:0000313" key="3">
    <source>
        <dbReference type="Proteomes" id="UP000450161"/>
    </source>
</evidence>
<dbReference type="InterPro" id="IPR009528">
    <property type="entry name" value="Restrct_endonuc_II_BsuBI_C"/>
</dbReference>
<dbReference type="AlphaFoldDB" id="A0A6I2TZN9"/>
<dbReference type="EMBL" id="VUNF01000056">
    <property type="protein sequence ID" value="MST78835.1"/>
    <property type="molecule type" value="Genomic_DNA"/>
</dbReference>
<evidence type="ECO:0000313" key="2">
    <source>
        <dbReference type="EMBL" id="MST78835.1"/>
    </source>
</evidence>
<reference evidence="2 3" key="1">
    <citation type="submission" date="2019-08" db="EMBL/GenBank/DDBJ databases">
        <title>In-depth cultivation of the pig gut microbiome towards novel bacterial diversity and tailored functional studies.</title>
        <authorList>
            <person name="Wylensek D."/>
            <person name="Hitch T.C.A."/>
            <person name="Clavel T."/>
        </authorList>
    </citation>
    <scope>NUCLEOTIDE SEQUENCE [LARGE SCALE GENOMIC DNA]</scope>
    <source>
        <strain evidence="2 3">LKV-178-WT-2C</strain>
    </source>
</reference>
<dbReference type="GO" id="GO:0009307">
    <property type="term" value="P:DNA restriction-modification system"/>
    <property type="evidence" value="ECO:0007669"/>
    <property type="project" value="InterPro"/>
</dbReference>
<dbReference type="GO" id="GO:0000287">
    <property type="term" value="F:magnesium ion binding"/>
    <property type="evidence" value="ECO:0007669"/>
    <property type="project" value="InterPro"/>
</dbReference>
<dbReference type="GO" id="GO:0009036">
    <property type="term" value="F:type II site-specific deoxyribonuclease activity"/>
    <property type="evidence" value="ECO:0007669"/>
    <property type="project" value="InterPro"/>
</dbReference>
<accession>A0A6I2TZN9</accession>
<dbReference type="Proteomes" id="UP000450161">
    <property type="component" value="Unassembled WGS sequence"/>
</dbReference>
<dbReference type="Pfam" id="PF06616">
    <property type="entry name" value="BsuBI_PstI_RE"/>
    <property type="match status" value="1"/>
</dbReference>
<organism evidence="2 3">
    <name type="scientific">Segatella copri</name>
    <dbReference type="NCBI Taxonomy" id="165179"/>
    <lineage>
        <taxon>Bacteria</taxon>
        <taxon>Pseudomonadati</taxon>
        <taxon>Bacteroidota</taxon>
        <taxon>Bacteroidia</taxon>
        <taxon>Bacteroidales</taxon>
        <taxon>Prevotellaceae</taxon>
        <taxon>Segatella</taxon>
    </lineage>
</organism>
<sequence length="72" mass="8456">MRCLLLFSIRRDKAWLYVIESVTNGSVIDEVRLEELETLAKNVDQQKVFVTAFPNFQCFKDNMERLAWDTVA</sequence>
<name>A0A6I2TZN9_9BACT</name>
<dbReference type="Gene3D" id="3.40.1350.80">
    <property type="match status" value="1"/>
</dbReference>
<proteinExistence type="predicted"/>
<comment type="caution">
    <text evidence="2">The sequence shown here is derived from an EMBL/GenBank/DDBJ whole genome shotgun (WGS) entry which is preliminary data.</text>
</comment>